<organism evidence="4 5">
    <name type="scientific">Cordyceps confragosa</name>
    <name type="common">Lecanicillium lecanii</name>
    <dbReference type="NCBI Taxonomy" id="2714763"/>
    <lineage>
        <taxon>Eukaryota</taxon>
        <taxon>Fungi</taxon>
        <taxon>Dikarya</taxon>
        <taxon>Ascomycota</taxon>
        <taxon>Pezizomycotina</taxon>
        <taxon>Sordariomycetes</taxon>
        <taxon>Hypocreomycetidae</taxon>
        <taxon>Hypocreales</taxon>
        <taxon>Cordycipitaceae</taxon>
        <taxon>Akanthomyces</taxon>
    </lineage>
</organism>
<feature type="compositionally biased region" description="Polar residues" evidence="3">
    <location>
        <begin position="810"/>
        <end position="829"/>
    </location>
</feature>
<comment type="function">
    <text evidence="1">Involved in endocytosis.</text>
</comment>
<dbReference type="InterPro" id="IPR011990">
    <property type="entry name" value="TPR-like_helical_dom_sf"/>
</dbReference>
<evidence type="ECO:0000256" key="1">
    <source>
        <dbReference type="ARBA" id="ARBA00002550"/>
    </source>
</evidence>
<gene>
    <name evidence="4" type="ORF">LLEC1_07012</name>
</gene>
<dbReference type="OrthoDB" id="29013at2759"/>
<dbReference type="SUPFAM" id="SSF48452">
    <property type="entry name" value="TPR-like"/>
    <property type="match status" value="1"/>
</dbReference>
<name>A0A179ISG8_CORDF</name>
<dbReference type="AlphaFoldDB" id="A0A179ISG8"/>
<evidence type="ECO:0000313" key="4">
    <source>
        <dbReference type="EMBL" id="OAR04414.1"/>
    </source>
</evidence>
<dbReference type="Proteomes" id="UP000243081">
    <property type="component" value="Unassembled WGS sequence"/>
</dbReference>
<dbReference type="InterPro" id="IPR019734">
    <property type="entry name" value="TPR_rpt"/>
</dbReference>
<evidence type="ECO:0008006" key="6">
    <source>
        <dbReference type="Google" id="ProtNLM"/>
    </source>
</evidence>
<dbReference type="OMA" id="KQPPEQD"/>
<dbReference type="Gene3D" id="1.25.40.10">
    <property type="entry name" value="Tetratricopeptide repeat domain"/>
    <property type="match status" value="2"/>
</dbReference>
<keyword evidence="5" id="KW-1185">Reference proteome</keyword>
<reference evidence="4 5" key="1">
    <citation type="submission" date="2016-03" db="EMBL/GenBank/DDBJ databases">
        <title>Fine-scale spatial genetic structure of a fungal parasite of coffee scale insects.</title>
        <authorList>
            <person name="Jackson D."/>
            <person name="Zemenick K.A."/>
            <person name="Malloure B."/>
            <person name="Quandt C.A."/>
            <person name="James T.Y."/>
        </authorList>
    </citation>
    <scope>NUCLEOTIDE SEQUENCE [LARGE SCALE GENOMIC DNA]</scope>
    <source>
        <strain evidence="4 5">UM487</strain>
    </source>
</reference>
<dbReference type="PANTHER" id="PTHR23083">
    <property type="entry name" value="TETRATRICOPEPTIDE REPEAT PROTEIN, TPR"/>
    <property type="match status" value="1"/>
</dbReference>
<accession>A0A179ISG8</accession>
<proteinExistence type="inferred from homology"/>
<comment type="caution">
    <text evidence="4">The sequence shown here is derived from an EMBL/GenBank/DDBJ whole genome shotgun (WGS) entry which is preliminary data.</text>
</comment>
<dbReference type="Pfam" id="PF13181">
    <property type="entry name" value="TPR_8"/>
    <property type="match status" value="1"/>
</dbReference>
<dbReference type="EMBL" id="LUKN01000218">
    <property type="protein sequence ID" value="OAR04414.1"/>
    <property type="molecule type" value="Genomic_DNA"/>
</dbReference>
<evidence type="ECO:0000256" key="3">
    <source>
        <dbReference type="SAM" id="MobiDB-lite"/>
    </source>
</evidence>
<sequence>MFNQLTALPDSLQTKAANYIEQLGSARCRGDWAAVPELVRKPLFNWLRRLLLIPSSPGLTLTAETECAISSATTGAERPSVAAIVERLNVEAAIPRLHAAIDGEKLNGQDVFQARVCVGWMYWVVTEYTLALDQLPSGLAEAGQDAPESLTEWTTVCAMKSAYLKASCLMRDSQQRQSALAAFQSGLPSLNRVWGGQPVHSQLKYWSELYLTEYCVLTSEAIRQGDATFDQQKSISCFRAWARYWEAMAAPVTGGFGFKGSTTAIPRRAIWSEYYQGLSKHLLDDDAFPPAHFGNVSADTPARTQLRMELKRVEASYERLLLSETTFPRADEHRVEVEMFIKQVMDNWAILCGRGWSEIDLGQAGRAGISYGVLDTLYSAATKTYHSTLILRSLFTVHIAVAEFDLAFKALDSYLEIVSKGKARIAKTGIPEPSLDSDATVLETMAQAIMTLCLYGHHKSAEKARRLGAELEDWLARLPQNQPTRETSSYVPPRVIALAWQAIGLSHAQWSRSTYEAASRAEIQSKAIRCLRKSLSSEYGRSKDTRSIFALGVLLAERKELSTAVEIVRSTLMSAKRDESAINNELYSGPYWQERSLIPMWHLLALLLSARQDYAMASRACDAAVEQFKDPSLLFGRTEGFKSDHLHDAEVKSVSTEAQGLVDEMDELEKEALLEVKMTQLSLVELQDGPNAAVNASYELLTLFSRLFGDLSNPPAAQSRSDASSKVGSGRNSLRGSIFISREKSGALSRQSDEAPGDRGPALPLRPPTSKTVAPSIQVTGETPRPPTSRRAGPGDPPRRNSLKKRNRSQTRGQTSTNGTLSHQSSQIDTEPFFMPTSDGSQPDVPRGPPIALASSLLTREKTMSSINSRGSIMSKGTEFSDLSLEMTHVPSHLLPLVQFSKDKERVRRTAILVKVWTMIAGFYCRASMLDECKAAIAEAQKLVQGLETEATQDPSVTRAAKSTVWAEKKSIEALWGDIFSELGTLSLAKGRPFEARAEFENALTHCPDHPAATIGLSNILLDIYSETLLPEPAIPALAKSEIASDPASVALYEHSRKTAAAGASTLPFLALGLGPSAAIDDDEPAGVQSNAVFSHAQDSSDDLPAPYKTTSLPLSDRLAARDRAYTLLSGLTRLGTAWDSSEAWFALARAYEESGQPDKAKEVLWWCVELEESSGVRSWRNIAAGGYIV</sequence>
<feature type="compositionally biased region" description="Polar residues" evidence="3">
    <location>
        <begin position="769"/>
        <end position="781"/>
    </location>
</feature>
<dbReference type="SMART" id="SM00028">
    <property type="entry name" value="TPR"/>
    <property type="match status" value="4"/>
</dbReference>
<evidence type="ECO:0000256" key="2">
    <source>
        <dbReference type="ARBA" id="ARBA00038251"/>
    </source>
</evidence>
<protein>
    <recommendedName>
        <fullName evidence="6">Filamentation protein</fullName>
    </recommendedName>
</protein>
<dbReference type="InterPro" id="IPR051722">
    <property type="entry name" value="Endocytosis_PI4K-reg_protein"/>
</dbReference>
<comment type="similarity">
    <text evidence="2">Belongs to the YPP1 family.</text>
</comment>
<evidence type="ECO:0000313" key="5">
    <source>
        <dbReference type="Proteomes" id="UP000243081"/>
    </source>
</evidence>
<feature type="compositionally biased region" description="Basic and acidic residues" evidence="3">
    <location>
        <begin position="741"/>
        <end position="757"/>
    </location>
</feature>
<feature type="compositionally biased region" description="Polar residues" evidence="3">
    <location>
        <begin position="715"/>
        <end position="735"/>
    </location>
</feature>
<feature type="region of interest" description="Disordered" evidence="3">
    <location>
        <begin position="714"/>
        <end position="851"/>
    </location>
</feature>
<dbReference type="PANTHER" id="PTHR23083:SF464">
    <property type="entry name" value="TETRATRICOPEPTIDE REPEAT DOMAIN 7, ISOFORM A"/>
    <property type="match status" value="1"/>
</dbReference>